<dbReference type="InterPro" id="IPR027417">
    <property type="entry name" value="P-loop_NTPase"/>
</dbReference>
<organism evidence="12">
    <name type="scientific">uncultured organism</name>
    <dbReference type="NCBI Taxonomy" id="155900"/>
    <lineage>
        <taxon>unclassified sequences</taxon>
        <taxon>environmental samples</taxon>
    </lineage>
</organism>
<keyword evidence="6" id="KW-0413">Isomerase</keyword>
<evidence type="ECO:0000259" key="10">
    <source>
        <dbReference type="PROSITE" id="PS51198"/>
    </source>
</evidence>
<dbReference type="Pfam" id="PF00580">
    <property type="entry name" value="UvrD-helicase"/>
    <property type="match status" value="1"/>
</dbReference>
<keyword evidence="3 12" id="KW-0378">Hydrolase</keyword>
<dbReference type="PROSITE" id="PS51217">
    <property type="entry name" value="UVRD_HELICASE_CTER"/>
    <property type="match status" value="1"/>
</dbReference>
<accession>A0A5B8R8J5</accession>
<dbReference type="EC" id="5.6.2.4" evidence="8"/>
<dbReference type="Gene3D" id="1.10.486.10">
    <property type="entry name" value="PCRA, domain 4"/>
    <property type="match status" value="1"/>
</dbReference>
<evidence type="ECO:0000256" key="9">
    <source>
        <dbReference type="ARBA" id="ARBA00048988"/>
    </source>
</evidence>
<evidence type="ECO:0000256" key="5">
    <source>
        <dbReference type="ARBA" id="ARBA00022840"/>
    </source>
</evidence>
<keyword evidence="5" id="KW-0067">ATP-binding</keyword>
<dbReference type="Gene3D" id="1.10.10.160">
    <property type="match status" value="1"/>
</dbReference>
<proteinExistence type="inferred from homology"/>
<evidence type="ECO:0000256" key="8">
    <source>
        <dbReference type="ARBA" id="ARBA00034808"/>
    </source>
</evidence>
<keyword evidence="4 12" id="KW-0347">Helicase</keyword>
<dbReference type="GO" id="GO:0043138">
    <property type="term" value="F:3'-5' DNA helicase activity"/>
    <property type="evidence" value="ECO:0007669"/>
    <property type="project" value="UniProtKB-EC"/>
</dbReference>
<dbReference type="Gene3D" id="3.40.50.300">
    <property type="entry name" value="P-loop containing nucleotide triphosphate hydrolases"/>
    <property type="match status" value="2"/>
</dbReference>
<sequence length="675" mass="73767">MLDDDQSRVVAHEDGPAAVLAGAGSGKTRCTTERAVRRLCESGVDGESMVLLTFTNKAAGEMRERIRERLPDGIALPWIGTFHSYGNALLRRWGRHIGVPGNATLMDADDSRRMLDALLAGPFSDRQRRQEALQAVEAINARGLDVTEEADLEGIVSACGEYGFGPVASARMLERLRRFEREKRDAAVIDFADLIALPARLLRRHPEVREQVTGALCDVTVDEAQDTDAAQFRLLELLAPPSRTVMLVGDDDQAIYEWRHARPENLRTFIEAWSATVYRLERNYRSTPAIVGGGASLVRHNTARLDKSPYAVRAAPEGDGVQLVHYDAAEAMAEGVAERLERAIRDGTAADRLAVLYRKNRMARILETALLRRAVPYRVKAGTDLLGYADVRMMLAAGRLAANRRDIRALSRLAELVPGLGARGVSRLLSGGGDPFAAAGALSPRASEGLDALRRALDDLHARGPGGLFEWCRQTPMINDWLLRRARRGGRGEGGEGDPERALRPILGRLRAIQGAVRRRLDALPAGADRAAQWASALEVVSAGTDEAEEGGRVTLCTVHAAKGLEWPEVHLFGFSEGLMPMEREGVVENLPEERRLGYVAITRAQDRLILHHADRVDMGGGEGPRRLAVSRFLEEVRAGQPVTLVDRRRGAAGGGEADAGQARDWLAEMRRALG</sequence>
<dbReference type="InterPro" id="IPR014017">
    <property type="entry name" value="DNA_helicase_UvrD-like_C"/>
</dbReference>
<keyword evidence="2" id="KW-0547">Nucleotide-binding</keyword>
<protein>
    <recommendedName>
        <fullName evidence="8">DNA 3'-5' helicase</fullName>
        <ecNumber evidence="8">5.6.2.4</ecNumber>
    </recommendedName>
</protein>
<evidence type="ECO:0000259" key="11">
    <source>
        <dbReference type="PROSITE" id="PS51217"/>
    </source>
</evidence>
<dbReference type="PROSITE" id="PS51198">
    <property type="entry name" value="UVRD_HELICASE_ATP_BIND"/>
    <property type="match status" value="1"/>
</dbReference>
<dbReference type="InterPro" id="IPR000212">
    <property type="entry name" value="DNA_helicase_UvrD/REP"/>
</dbReference>
<dbReference type="GO" id="GO:0003677">
    <property type="term" value="F:DNA binding"/>
    <property type="evidence" value="ECO:0007669"/>
    <property type="project" value="InterPro"/>
</dbReference>
<dbReference type="SUPFAM" id="SSF52540">
    <property type="entry name" value="P-loop containing nucleoside triphosphate hydrolases"/>
    <property type="match status" value="1"/>
</dbReference>
<dbReference type="CDD" id="cd17932">
    <property type="entry name" value="DEXQc_UvrD"/>
    <property type="match status" value="1"/>
</dbReference>
<dbReference type="EMBL" id="MN079076">
    <property type="protein sequence ID" value="QEA03764.1"/>
    <property type="molecule type" value="Genomic_DNA"/>
</dbReference>
<dbReference type="Pfam" id="PF13361">
    <property type="entry name" value="UvrD_C"/>
    <property type="match status" value="2"/>
</dbReference>
<feature type="domain" description="UvrD-like helicase C-terminal" evidence="11">
    <location>
        <begin position="288"/>
        <end position="564"/>
    </location>
</feature>
<evidence type="ECO:0000256" key="2">
    <source>
        <dbReference type="ARBA" id="ARBA00022741"/>
    </source>
</evidence>
<dbReference type="PANTHER" id="PTHR11070">
    <property type="entry name" value="UVRD / RECB / PCRA DNA HELICASE FAMILY MEMBER"/>
    <property type="match status" value="1"/>
</dbReference>
<reference evidence="12" key="1">
    <citation type="submission" date="2019-06" db="EMBL/GenBank/DDBJ databases">
        <authorList>
            <person name="Murdoch R.W."/>
            <person name="Fathepure B."/>
        </authorList>
    </citation>
    <scope>NUCLEOTIDE SEQUENCE</scope>
</reference>
<name>A0A5B8R8J5_9ZZZZ</name>
<dbReference type="PANTHER" id="PTHR11070:SF59">
    <property type="entry name" value="DNA 3'-5' HELICASE"/>
    <property type="match status" value="1"/>
</dbReference>
<evidence type="ECO:0000313" key="12">
    <source>
        <dbReference type="EMBL" id="QEA03764.1"/>
    </source>
</evidence>
<dbReference type="InterPro" id="IPR014016">
    <property type="entry name" value="UvrD-like_ATP-bd"/>
</dbReference>
<dbReference type="GO" id="GO:0000725">
    <property type="term" value="P:recombinational repair"/>
    <property type="evidence" value="ECO:0007669"/>
    <property type="project" value="TreeGrafter"/>
</dbReference>
<dbReference type="AlphaFoldDB" id="A0A5B8R8J5"/>
<feature type="domain" description="UvrD-like helicase ATP-binding" evidence="10">
    <location>
        <begin position="1"/>
        <end position="287"/>
    </location>
</feature>
<evidence type="ECO:0000256" key="7">
    <source>
        <dbReference type="ARBA" id="ARBA00034617"/>
    </source>
</evidence>
<dbReference type="GO" id="GO:0033202">
    <property type="term" value="C:DNA helicase complex"/>
    <property type="evidence" value="ECO:0007669"/>
    <property type="project" value="TreeGrafter"/>
</dbReference>
<evidence type="ECO:0000256" key="6">
    <source>
        <dbReference type="ARBA" id="ARBA00023235"/>
    </source>
</evidence>
<comment type="similarity">
    <text evidence="1">Belongs to the helicase family. UvrD subfamily.</text>
</comment>
<evidence type="ECO:0000256" key="1">
    <source>
        <dbReference type="ARBA" id="ARBA00009922"/>
    </source>
</evidence>
<comment type="catalytic activity">
    <reaction evidence="7">
        <text>Couples ATP hydrolysis with the unwinding of duplex DNA by translocating in the 3'-5' direction.</text>
        <dbReference type="EC" id="5.6.2.4"/>
    </reaction>
</comment>
<dbReference type="GO" id="GO:0005524">
    <property type="term" value="F:ATP binding"/>
    <property type="evidence" value="ECO:0007669"/>
    <property type="project" value="UniProtKB-KW"/>
</dbReference>
<dbReference type="GO" id="GO:0016887">
    <property type="term" value="F:ATP hydrolysis activity"/>
    <property type="evidence" value="ECO:0007669"/>
    <property type="project" value="RHEA"/>
</dbReference>
<evidence type="ECO:0000256" key="4">
    <source>
        <dbReference type="ARBA" id="ARBA00022806"/>
    </source>
</evidence>
<gene>
    <name evidence="12" type="primary">pcrA</name>
    <name evidence="12" type="ORF">KBTEX_00064</name>
</gene>
<dbReference type="InterPro" id="IPR013986">
    <property type="entry name" value="DExx_box_DNA_helicase_dom_sf"/>
</dbReference>
<evidence type="ECO:0000256" key="3">
    <source>
        <dbReference type="ARBA" id="ARBA00022801"/>
    </source>
</evidence>
<comment type="catalytic activity">
    <reaction evidence="9">
        <text>ATP + H2O = ADP + phosphate + H(+)</text>
        <dbReference type="Rhea" id="RHEA:13065"/>
        <dbReference type="ChEBI" id="CHEBI:15377"/>
        <dbReference type="ChEBI" id="CHEBI:15378"/>
        <dbReference type="ChEBI" id="CHEBI:30616"/>
        <dbReference type="ChEBI" id="CHEBI:43474"/>
        <dbReference type="ChEBI" id="CHEBI:456216"/>
        <dbReference type="EC" id="5.6.2.4"/>
    </reaction>
</comment>